<sequence>MNLDHIDLFPSEDLMVNSDGMVGGGSDMKYLQLPVSKARVFYRESGLSAAPVVLLLHGFPSSSHQYRNLIPLLATKYRVVAPDLPGFGFTEVPDGFHYTFKNLADTVAEFLDTLSISKFSVYIFDYGSPTALRLALRRPDSIQAIITQNGNAYEEGLGSFWNQIREFWASGNAPDARANLAKTMLSLEATKWQYEHGTSSTRTIAPESYTLDYTLLQRAGNSDAQVDLFWDYQNNIKLYPQFHEYFRKSQVPLLGVWGKNDPIFVPPGAEAFKRDLPQAELHLLNAGHFAVETETEEIGQLILNFLAQNGI</sequence>
<dbReference type="EMBL" id="CVMT01000002">
    <property type="protein sequence ID" value="CRG86294.1"/>
    <property type="molecule type" value="Genomic_DNA"/>
</dbReference>
<dbReference type="InterPro" id="IPR051340">
    <property type="entry name" value="Haloalkane_dehalogenase"/>
</dbReference>
<reference evidence="3 4" key="1">
    <citation type="submission" date="2015-04" db="EMBL/GenBank/DDBJ databases">
        <authorList>
            <person name="Syromyatnikov M.Y."/>
            <person name="Popov V.N."/>
        </authorList>
    </citation>
    <scope>NUCLEOTIDE SEQUENCE [LARGE SCALE GENOMIC DNA]</scope>
    <source>
        <strain evidence="3">WF-38-12</strain>
    </source>
</reference>
<keyword evidence="4" id="KW-1185">Reference proteome</keyword>
<evidence type="ECO:0000313" key="3">
    <source>
        <dbReference type="EMBL" id="CRG86294.1"/>
    </source>
</evidence>
<dbReference type="InterPro" id="IPR000639">
    <property type="entry name" value="Epox_hydrolase-like"/>
</dbReference>
<accession>A0A0U1LSD3</accession>
<dbReference type="STRING" id="28573.A0A0U1LSD3"/>
<dbReference type="PANTHER" id="PTHR42977:SF3">
    <property type="entry name" value="AB HYDROLASE-1 DOMAIN-CONTAINING PROTEIN"/>
    <property type="match status" value="1"/>
</dbReference>
<protein>
    <submittedName>
        <fullName evidence="3">Putative hydrolase</fullName>
    </submittedName>
</protein>
<evidence type="ECO:0000313" key="4">
    <source>
        <dbReference type="Proteomes" id="UP000054383"/>
    </source>
</evidence>
<dbReference type="GO" id="GO:0004301">
    <property type="term" value="F:epoxide hydrolase activity"/>
    <property type="evidence" value="ECO:0007669"/>
    <property type="project" value="TreeGrafter"/>
</dbReference>
<dbReference type="Gene3D" id="3.40.50.1820">
    <property type="entry name" value="alpha/beta hydrolase"/>
    <property type="match status" value="1"/>
</dbReference>
<dbReference type="PRINTS" id="PR00412">
    <property type="entry name" value="EPOXHYDRLASE"/>
</dbReference>
<feature type="domain" description="AB hydrolase-1" evidence="2">
    <location>
        <begin position="51"/>
        <end position="294"/>
    </location>
</feature>
<dbReference type="InterPro" id="IPR029058">
    <property type="entry name" value="AB_hydrolase_fold"/>
</dbReference>
<dbReference type="PANTHER" id="PTHR42977">
    <property type="entry name" value="HYDROLASE-RELATED"/>
    <property type="match status" value="1"/>
</dbReference>
<evidence type="ECO:0000256" key="1">
    <source>
        <dbReference type="ARBA" id="ARBA00022801"/>
    </source>
</evidence>
<dbReference type="AlphaFoldDB" id="A0A0U1LSD3"/>
<organism evidence="3 4">
    <name type="scientific">Talaromyces islandicus</name>
    <name type="common">Penicillium islandicum</name>
    <dbReference type="NCBI Taxonomy" id="28573"/>
    <lineage>
        <taxon>Eukaryota</taxon>
        <taxon>Fungi</taxon>
        <taxon>Dikarya</taxon>
        <taxon>Ascomycota</taxon>
        <taxon>Pezizomycotina</taxon>
        <taxon>Eurotiomycetes</taxon>
        <taxon>Eurotiomycetidae</taxon>
        <taxon>Eurotiales</taxon>
        <taxon>Trichocomaceae</taxon>
        <taxon>Talaromyces</taxon>
        <taxon>Talaromyces sect. Islandici</taxon>
    </lineage>
</organism>
<keyword evidence="1 3" id="KW-0378">Hydrolase</keyword>
<dbReference type="SUPFAM" id="SSF53474">
    <property type="entry name" value="alpha/beta-Hydrolases"/>
    <property type="match status" value="1"/>
</dbReference>
<dbReference type="InterPro" id="IPR000073">
    <property type="entry name" value="AB_hydrolase_1"/>
</dbReference>
<dbReference type="OMA" id="MYVMDYG"/>
<dbReference type="PRINTS" id="PR00111">
    <property type="entry name" value="ABHYDROLASE"/>
</dbReference>
<proteinExistence type="predicted"/>
<name>A0A0U1LSD3_TALIS</name>
<gene>
    <name evidence="3" type="ORF">PISL3812_03299</name>
</gene>
<dbReference type="Pfam" id="PF00561">
    <property type="entry name" value="Abhydrolase_1"/>
    <property type="match status" value="1"/>
</dbReference>
<dbReference type="Proteomes" id="UP000054383">
    <property type="component" value="Unassembled WGS sequence"/>
</dbReference>
<evidence type="ECO:0000259" key="2">
    <source>
        <dbReference type="Pfam" id="PF00561"/>
    </source>
</evidence>
<dbReference type="OrthoDB" id="6431331at2759"/>